<dbReference type="EMBL" id="NHRY01000216">
    <property type="protein sequence ID" value="PPQ30179.1"/>
    <property type="molecule type" value="Genomic_DNA"/>
</dbReference>
<dbReference type="InterPro" id="IPR002645">
    <property type="entry name" value="STAS_dom"/>
</dbReference>
<dbReference type="Gene3D" id="3.30.750.24">
    <property type="entry name" value="STAS domain"/>
    <property type="match status" value="1"/>
</dbReference>
<dbReference type="SUPFAM" id="SSF52091">
    <property type="entry name" value="SpoIIaa-like"/>
    <property type="match status" value="1"/>
</dbReference>
<dbReference type="Pfam" id="PF13466">
    <property type="entry name" value="STAS_2"/>
    <property type="match status" value="1"/>
</dbReference>
<dbReference type="RefSeq" id="WP_104520585.1">
    <property type="nucleotide sequence ID" value="NZ_NHRY01000216.1"/>
</dbReference>
<keyword evidence="3" id="KW-1185">Reference proteome</keyword>
<evidence type="ECO:0000313" key="3">
    <source>
        <dbReference type="Proteomes" id="UP000239724"/>
    </source>
</evidence>
<dbReference type="AlphaFoldDB" id="A0A2S6N6D7"/>
<gene>
    <name evidence="2" type="ORF">CCS01_20010</name>
</gene>
<sequence length="100" mass="10428">MHRSAFRDGDTLALAPLLDAQAAEDLLGQLRERLLAGLPVTLDGAGVERVATPALQVLLAAAREARARRLAFRLAAASDCLADALASLGLQAELPIEGSE</sequence>
<evidence type="ECO:0000313" key="2">
    <source>
        <dbReference type="EMBL" id="PPQ30179.1"/>
    </source>
</evidence>
<dbReference type="PROSITE" id="PS50801">
    <property type="entry name" value="STAS"/>
    <property type="match status" value="1"/>
</dbReference>
<evidence type="ECO:0000259" key="1">
    <source>
        <dbReference type="PROSITE" id="PS50801"/>
    </source>
</evidence>
<name>A0A2S6N6D7_RHOGL</name>
<dbReference type="InterPro" id="IPR058548">
    <property type="entry name" value="MlaB-like_STAS"/>
</dbReference>
<accession>A0A2S6N6D7</accession>
<protein>
    <recommendedName>
        <fullName evidence="1">STAS domain-containing protein</fullName>
    </recommendedName>
</protein>
<organism evidence="2 3">
    <name type="scientific">Rhodopila globiformis</name>
    <name type="common">Rhodopseudomonas globiformis</name>
    <dbReference type="NCBI Taxonomy" id="1071"/>
    <lineage>
        <taxon>Bacteria</taxon>
        <taxon>Pseudomonadati</taxon>
        <taxon>Pseudomonadota</taxon>
        <taxon>Alphaproteobacteria</taxon>
        <taxon>Acetobacterales</taxon>
        <taxon>Acetobacteraceae</taxon>
        <taxon>Rhodopila</taxon>
    </lineage>
</organism>
<reference evidence="2 3" key="1">
    <citation type="journal article" date="2018" name="Arch. Microbiol.">
        <title>New insights into the metabolic potential of the phototrophic purple bacterium Rhodopila globiformis DSM 161(T) from its draft genome sequence and evidence for a vanadium-dependent nitrogenase.</title>
        <authorList>
            <person name="Imhoff J.F."/>
            <person name="Rahn T."/>
            <person name="Kunzel S."/>
            <person name="Neulinger S.C."/>
        </authorList>
    </citation>
    <scope>NUCLEOTIDE SEQUENCE [LARGE SCALE GENOMIC DNA]</scope>
    <source>
        <strain evidence="2 3">DSM 161</strain>
    </source>
</reference>
<comment type="caution">
    <text evidence="2">The sequence shown here is derived from an EMBL/GenBank/DDBJ whole genome shotgun (WGS) entry which is preliminary data.</text>
</comment>
<dbReference type="Proteomes" id="UP000239724">
    <property type="component" value="Unassembled WGS sequence"/>
</dbReference>
<dbReference type="InterPro" id="IPR036513">
    <property type="entry name" value="STAS_dom_sf"/>
</dbReference>
<proteinExistence type="predicted"/>
<feature type="domain" description="STAS" evidence="1">
    <location>
        <begin position="18"/>
        <end position="100"/>
    </location>
</feature>